<organism evidence="1">
    <name type="scientific">Rhizophora mucronata</name>
    <name type="common">Asiatic mangrove</name>
    <dbReference type="NCBI Taxonomy" id="61149"/>
    <lineage>
        <taxon>Eukaryota</taxon>
        <taxon>Viridiplantae</taxon>
        <taxon>Streptophyta</taxon>
        <taxon>Embryophyta</taxon>
        <taxon>Tracheophyta</taxon>
        <taxon>Spermatophyta</taxon>
        <taxon>Magnoliopsida</taxon>
        <taxon>eudicotyledons</taxon>
        <taxon>Gunneridae</taxon>
        <taxon>Pentapetalae</taxon>
        <taxon>rosids</taxon>
        <taxon>fabids</taxon>
        <taxon>Malpighiales</taxon>
        <taxon>Rhizophoraceae</taxon>
        <taxon>Rhizophora</taxon>
    </lineage>
</organism>
<dbReference type="EMBL" id="GGEC01002608">
    <property type="protein sequence ID" value="MBW83091.1"/>
    <property type="molecule type" value="Transcribed_RNA"/>
</dbReference>
<dbReference type="AlphaFoldDB" id="A0A2P2IPE9"/>
<sequence>MHPICKANGQINHASVLLSRPPISIFMQTLCNACVNFGMLLHNSFNIRSTLDV</sequence>
<proteinExistence type="predicted"/>
<accession>A0A2P2IPE9</accession>
<protein>
    <submittedName>
        <fullName evidence="1">Pentatricopeptide repeat-containing protein At3g63370ic-like</fullName>
    </submittedName>
</protein>
<evidence type="ECO:0000313" key="1">
    <source>
        <dbReference type="EMBL" id="MBW83091.1"/>
    </source>
</evidence>
<reference evidence="1" key="1">
    <citation type="submission" date="2018-02" db="EMBL/GenBank/DDBJ databases">
        <title>Rhizophora mucronata_Transcriptome.</title>
        <authorList>
            <person name="Meera S.P."/>
            <person name="Sreeshan A."/>
            <person name="Augustine A."/>
        </authorList>
    </citation>
    <scope>NUCLEOTIDE SEQUENCE</scope>
    <source>
        <tissue evidence="1">Leaf</tissue>
    </source>
</reference>
<name>A0A2P2IPE9_RHIMU</name>